<protein>
    <recommendedName>
        <fullName evidence="4">Transmembrane protein</fullName>
    </recommendedName>
</protein>
<dbReference type="AlphaFoldDB" id="A0A9D5C3I6"/>
<evidence type="ECO:0008006" key="4">
    <source>
        <dbReference type="Google" id="ProtNLM"/>
    </source>
</evidence>
<evidence type="ECO:0000313" key="3">
    <source>
        <dbReference type="Proteomes" id="UP001085076"/>
    </source>
</evidence>
<dbReference type="EMBL" id="JAGGNH010000008">
    <property type="protein sequence ID" value="KAJ0965399.1"/>
    <property type="molecule type" value="Genomic_DNA"/>
</dbReference>
<organism evidence="2 3">
    <name type="scientific">Dioscorea zingiberensis</name>
    <dbReference type="NCBI Taxonomy" id="325984"/>
    <lineage>
        <taxon>Eukaryota</taxon>
        <taxon>Viridiplantae</taxon>
        <taxon>Streptophyta</taxon>
        <taxon>Embryophyta</taxon>
        <taxon>Tracheophyta</taxon>
        <taxon>Spermatophyta</taxon>
        <taxon>Magnoliopsida</taxon>
        <taxon>Liliopsida</taxon>
        <taxon>Dioscoreales</taxon>
        <taxon>Dioscoreaceae</taxon>
        <taxon>Dioscorea</taxon>
    </lineage>
</organism>
<name>A0A9D5C3I6_9LILI</name>
<feature type="transmembrane region" description="Helical" evidence="1">
    <location>
        <begin position="90"/>
        <end position="113"/>
    </location>
</feature>
<dbReference type="Proteomes" id="UP001085076">
    <property type="component" value="Miscellaneous, Linkage group lg08"/>
</dbReference>
<reference evidence="2" key="1">
    <citation type="submission" date="2021-03" db="EMBL/GenBank/DDBJ databases">
        <authorList>
            <person name="Li Z."/>
            <person name="Yang C."/>
        </authorList>
    </citation>
    <scope>NUCLEOTIDE SEQUENCE</scope>
    <source>
        <strain evidence="2">Dzin_1.0</strain>
        <tissue evidence="2">Leaf</tissue>
    </source>
</reference>
<keyword evidence="1" id="KW-1133">Transmembrane helix</keyword>
<comment type="caution">
    <text evidence="2">The sequence shown here is derived from an EMBL/GenBank/DDBJ whole genome shotgun (WGS) entry which is preliminary data.</text>
</comment>
<keyword evidence="1" id="KW-0472">Membrane</keyword>
<sequence>MRSCSSVPSWTFLSNEANMTMLAILVACSCAIEEEGGWRVCGWEGLVFILGASGVANYGGSGVWIRLGGRCGAYIGDVFTQMLLRLCKKYFSVSLFNIGLMLFLAALIMTVLFCPSLSKLCR</sequence>
<dbReference type="PROSITE" id="PS51257">
    <property type="entry name" value="PROKAR_LIPOPROTEIN"/>
    <property type="match status" value="1"/>
</dbReference>
<evidence type="ECO:0000256" key="1">
    <source>
        <dbReference type="SAM" id="Phobius"/>
    </source>
</evidence>
<accession>A0A9D5C3I6</accession>
<reference evidence="2" key="2">
    <citation type="journal article" date="2022" name="Hortic Res">
        <title>The genome of Dioscorea zingiberensis sheds light on the biosynthesis, origin and evolution of the medicinally important diosgenin saponins.</title>
        <authorList>
            <person name="Li Y."/>
            <person name="Tan C."/>
            <person name="Li Z."/>
            <person name="Guo J."/>
            <person name="Li S."/>
            <person name="Chen X."/>
            <person name="Wang C."/>
            <person name="Dai X."/>
            <person name="Yang H."/>
            <person name="Song W."/>
            <person name="Hou L."/>
            <person name="Xu J."/>
            <person name="Tong Z."/>
            <person name="Xu A."/>
            <person name="Yuan X."/>
            <person name="Wang W."/>
            <person name="Yang Q."/>
            <person name="Chen L."/>
            <person name="Sun Z."/>
            <person name="Wang K."/>
            <person name="Pan B."/>
            <person name="Chen J."/>
            <person name="Bao Y."/>
            <person name="Liu F."/>
            <person name="Qi X."/>
            <person name="Gang D.R."/>
            <person name="Wen J."/>
            <person name="Li J."/>
        </authorList>
    </citation>
    <scope>NUCLEOTIDE SEQUENCE</scope>
    <source>
        <strain evidence="2">Dzin_1.0</strain>
    </source>
</reference>
<evidence type="ECO:0000313" key="2">
    <source>
        <dbReference type="EMBL" id="KAJ0965399.1"/>
    </source>
</evidence>
<gene>
    <name evidence="2" type="ORF">J5N97_026537</name>
</gene>
<proteinExistence type="predicted"/>
<keyword evidence="1" id="KW-0812">Transmembrane</keyword>
<keyword evidence="3" id="KW-1185">Reference proteome</keyword>